<dbReference type="RefSeq" id="WP_106258135.1">
    <property type="nucleotide sequence ID" value="NZ_CAWNSW010000044.1"/>
</dbReference>
<dbReference type="Pfam" id="PF13231">
    <property type="entry name" value="PMT_2"/>
    <property type="match status" value="1"/>
</dbReference>
<feature type="transmembrane region" description="Helical" evidence="8">
    <location>
        <begin position="107"/>
        <end position="128"/>
    </location>
</feature>
<dbReference type="AlphaFoldDB" id="A0A2T1E0R7"/>
<keyword evidence="4 10" id="KW-0808">Transferase</keyword>
<feature type="transmembrane region" description="Helical" evidence="8">
    <location>
        <begin position="271"/>
        <end position="296"/>
    </location>
</feature>
<dbReference type="OrthoDB" id="9811222at2"/>
<evidence type="ECO:0000256" key="8">
    <source>
        <dbReference type="SAM" id="Phobius"/>
    </source>
</evidence>
<comment type="caution">
    <text evidence="10">The sequence shown here is derived from an EMBL/GenBank/DDBJ whole genome shotgun (WGS) entry which is preliminary data.</text>
</comment>
<dbReference type="PANTHER" id="PTHR33908">
    <property type="entry name" value="MANNOSYLTRANSFERASE YKCB-RELATED"/>
    <property type="match status" value="1"/>
</dbReference>
<organism evidence="10 11">
    <name type="scientific">Stenomitos frigidus ULC18</name>
    <dbReference type="NCBI Taxonomy" id="2107698"/>
    <lineage>
        <taxon>Bacteria</taxon>
        <taxon>Bacillati</taxon>
        <taxon>Cyanobacteriota</taxon>
        <taxon>Cyanophyceae</taxon>
        <taxon>Leptolyngbyales</taxon>
        <taxon>Leptolyngbyaceae</taxon>
        <taxon>Stenomitos</taxon>
    </lineage>
</organism>
<dbReference type="GO" id="GO:0016763">
    <property type="term" value="F:pentosyltransferase activity"/>
    <property type="evidence" value="ECO:0007669"/>
    <property type="project" value="TreeGrafter"/>
</dbReference>
<evidence type="ECO:0000313" key="11">
    <source>
        <dbReference type="Proteomes" id="UP000239576"/>
    </source>
</evidence>
<evidence type="ECO:0000256" key="5">
    <source>
        <dbReference type="ARBA" id="ARBA00022692"/>
    </source>
</evidence>
<dbReference type="GO" id="GO:0005886">
    <property type="term" value="C:plasma membrane"/>
    <property type="evidence" value="ECO:0007669"/>
    <property type="project" value="UniProtKB-SubCell"/>
</dbReference>
<evidence type="ECO:0000313" key="10">
    <source>
        <dbReference type="EMBL" id="PSB26281.1"/>
    </source>
</evidence>
<evidence type="ECO:0000256" key="6">
    <source>
        <dbReference type="ARBA" id="ARBA00022989"/>
    </source>
</evidence>
<protein>
    <submittedName>
        <fullName evidence="10">Glycosyltransferase</fullName>
    </submittedName>
</protein>
<keyword evidence="3" id="KW-0328">Glycosyltransferase</keyword>
<keyword evidence="11" id="KW-1185">Reference proteome</keyword>
<evidence type="ECO:0000256" key="4">
    <source>
        <dbReference type="ARBA" id="ARBA00022679"/>
    </source>
</evidence>
<reference evidence="10 11" key="2">
    <citation type="submission" date="2018-03" db="EMBL/GenBank/DDBJ databases">
        <title>The ancient ancestry and fast evolution of plastids.</title>
        <authorList>
            <person name="Moore K.R."/>
            <person name="Magnabosco C."/>
            <person name="Momper L."/>
            <person name="Gold D.A."/>
            <person name="Bosak T."/>
            <person name="Fournier G.P."/>
        </authorList>
    </citation>
    <scope>NUCLEOTIDE SEQUENCE [LARGE SCALE GENOMIC DNA]</scope>
    <source>
        <strain evidence="10 11">ULC18</strain>
    </source>
</reference>
<proteinExistence type="predicted"/>
<evidence type="ECO:0000256" key="3">
    <source>
        <dbReference type="ARBA" id="ARBA00022676"/>
    </source>
</evidence>
<comment type="subcellular location">
    <subcellularLocation>
        <location evidence="1">Cell membrane</location>
        <topology evidence="1">Multi-pass membrane protein</topology>
    </subcellularLocation>
</comment>
<accession>A0A2T1E0R7</accession>
<dbReference type="Proteomes" id="UP000239576">
    <property type="component" value="Unassembled WGS sequence"/>
</dbReference>
<keyword evidence="2" id="KW-1003">Cell membrane</keyword>
<feature type="transmembrane region" description="Helical" evidence="8">
    <location>
        <begin position="398"/>
        <end position="419"/>
    </location>
</feature>
<feature type="transmembrane region" description="Helical" evidence="8">
    <location>
        <begin position="346"/>
        <end position="364"/>
    </location>
</feature>
<evidence type="ECO:0000256" key="7">
    <source>
        <dbReference type="ARBA" id="ARBA00023136"/>
    </source>
</evidence>
<sequence>MEAVKKWLTQRENHQLLGLLVCGLLLRGAIAVWLPPGFDEGYYYLYTRHPDWSYFDHPLLVALTTGFGPWLTGLVSPFTIRLGTLLLHTGSLLLLDLTSARLFSTRAATLTLAIATLVPIFQLGFGVLTLPDSPLMFFWTAALYVAVCEFFEPQDAKQQNDTASPLSSPASLSPSVPLSPLYRPSYKLAIVGLLVGLACLGKYHGLALGFGLLGFCLTNSRYRAALLSPWMLASLGLFLLAISPIVVWNAQHDWVSLRFQSGRAVPDRGYSLLDLLVTFLAGVAYLFPTFGFPLWWVSGKALVGQLGRGVGTQGDQREQLKTQNSNLPHTPHPTPHTPHSSPLTSLILWLALPLMLIFTFMGGYRSILPTWAMPGFWGATLLLGQQAVSWQRRTVKRWLVGSGLVITSLLLVALLHVTIGTLQKPSRYAWFGGFLTPSNDASTQLIDIQQLRRGFADSPLLTTAMQATDFFFTNDIYLAGQLGMAIAPLNPKPITCFDKDLRGFAFWSTRDEWVGQSGLLVTTAVQARSTVNQYQEYFKEIQKIAAIPIQRGGSIVQVIEIYQCKTMLQPYPRPYGR</sequence>
<evidence type="ECO:0000259" key="9">
    <source>
        <dbReference type="Pfam" id="PF13231"/>
    </source>
</evidence>
<name>A0A2T1E0R7_9CYAN</name>
<dbReference type="InterPro" id="IPR038731">
    <property type="entry name" value="RgtA/B/C-like"/>
</dbReference>
<feature type="transmembrane region" description="Helical" evidence="8">
    <location>
        <begin position="188"/>
        <end position="210"/>
    </location>
</feature>
<feature type="transmembrane region" description="Helical" evidence="8">
    <location>
        <begin position="230"/>
        <end position="250"/>
    </location>
</feature>
<keyword evidence="5 8" id="KW-0812">Transmembrane</keyword>
<gene>
    <name evidence="10" type="ORF">C7B82_20250</name>
</gene>
<keyword evidence="7 8" id="KW-0472">Membrane</keyword>
<dbReference type="PANTHER" id="PTHR33908:SF11">
    <property type="entry name" value="MEMBRANE PROTEIN"/>
    <property type="match status" value="1"/>
</dbReference>
<keyword evidence="6 8" id="KW-1133">Transmembrane helix</keyword>
<evidence type="ECO:0000256" key="2">
    <source>
        <dbReference type="ARBA" id="ARBA00022475"/>
    </source>
</evidence>
<evidence type="ECO:0000256" key="1">
    <source>
        <dbReference type="ARBA" id="ARBA00004651"/>
    </source>
</evidence>
<reference evidence="11" key="1">
    <citation type="submission" date="2018-02" db="EMBL/GenBank/DDBJ databases">
        <authorList>
            <person name="Moore K."/>
            <person name="Momper L."/>
        </authorList>
    </citation>
    <scope>NUCLEOTIDE SEQUENCE [LARGE SCALE GENOMIC DNA]</scope>
    <source>
        <strain evidence="11">ULC18</strain>
    </source>
</reference>
<feature type="transmembrane region" description="Helical" evidence="8">
    <location>
        <begin position="134"/>
        <end position="151"/>
    </location>
</feature>
<dbReference type="InterPro" id="IPR050297">
    <property type="entry name" value="LipidA_mod_glycosyltrf_83"/>
</dbReference>
<feature type="domain" description="Glycosyltransferase RgtA/B/C/D-like" evidence="9">
    <location>
        <begin position="56"/>
        <end position="146"/>
    </location>
</feature>
<dbReference type="GO" id="GO:0009103">
    <property type="term" value="P:lipopolysaccharide biosynthetic process"/>
    <property type="evidence" value="ECO:0007669"/>
    <property type="project" value="UniProtKB-ARBA"/>
</dbReference>
<dbReference type="EMBL" id="PVWK01000110">
    <property type="protein sequence ID" value="PSB26281.1"/>
    <property type="molecule type" value="Genomic_DNA"/>
</dbReference>